<evidence type="ECO:0000256" key="3">
    <source>
        <dbReference type="PROSITE-ProRule" id="PRU10133"/>
    </source>
</evidence>
<comment type="caution">
    <text evidence="7">The sequence shown here is derived from an EMBL/GenBank/DDBJ whole genome shotgun (WGS) entry which is preliminary data.</text>
</comment>
<dbReference type="EMBL" id="CAJNOL010000355">
    <property type="protein sequence ID" value="CAF1024455.1"/>
    <property type="molecule type" value="Genomic_DNA"/>
</dbReference>
<feature type="domain" description="UBC core" evidence="6">
    <location>
        <begin position="26"/>
        <end position="191"/>
    </location>
</feature>
<comment type="similarity">
    <text evidence="4">Belongs to the ubiquitin-conjugating enzyme family.</text>
</comment>
<dbReference type="EMBL" id="CAJNOH010000046">
    <property type="protein sequence ID" value="CAF0805685.1"/>
    <property type="molecule type" value="Genomic_DNA"/>
</dbReference>
<dbReference type="InterPro" id="IPR023313">
    <property type="entry name" value="UBQ-conjugating_AS"/>
</dbReference>
<proteinExistence type="inferred from homology"/>
<dbReference type="FunFam" id="3.10.110.10:FF:000051">
    <property type="entry name" value="ubiquitin-conjugating enzyme E2 R2-like"/>
    <property type="match status" value="1"/>
</dbReference>
<evidence type="ECO:0000256" key="1">
    <source>
        <dbReference type="ARBA" id="ARBA00022679"/>
    </source>
</evidence>
<keyword evidence="4" id="KW-0547">Nucleotide-binding</keyword>
<dbReference type="PROSITE" id="PS00183">
    <property type="entry name" value="UBC_1"/>
    <property type="match status" value="1"/>
</dbReference>
<dbReference type="Proteomes" id="UP000663854">
    <property type="component" value="Unassembled WGS sequence"/>
</dbReference>
<evidence type="ECO:0000259" key="6">
    <source>
        <dbReference type="PROSITE" id="PS50127"/>
    </source>
</evidence>
<dbReference type="Gene3D" id="3.10.110.10">
    <property type="entry name" value="Ubiquitin Conjugating Enzyme"/>
    <property type="match status" value="1"/>
</dbReference>
<dbReference type="SUPFAM" id="SSF54495">
    <property type="entry name" value="UBC-like"/>
    <property type="match status" value="1"/>
</dbReference>
<dbReference type="InterPro" id="IPR016135">
    <property type="entry name" value="UBQ-conjugating_enzyme/RWD"/>
</dbReference>
<keyword evidence="1" id="KW-0808">Transferase</keyword>
<dbReference type="InterPro" id="IPR050113">
    <property type="entry name" value="Ub_conjugating_enzyme"/>
</dbReference>
<dbReference type="InterPro" id="IPR000608">
    <property type="entry name" value="UBC"/>
</dbReference>
<dbReference type="GO" id="GO:0005524">
    <property type="term" value="F:ATP binding"/>
    <property type="evidence" value="ECO:0007669"/>
    <property type="project" value="UniProtKB-UniRule"/>
</dbReference>
<feature type="region of interest" description="Disordered" evidence="5">
    <location>
        <begin position="226"/>
        <end position="258"/>
    </location>
</feature>
<feature type="compositionally biased region" description="Acidic residues" evidence="5">
    <location>
        <begin position="228"/>
        <end position="241"/>
    </location>
</feature>
<keyword evidence="4" id="KW-0067">ATP-binding</keyword>
<reference evidence="7" key="1">
    <citation type="submission" date="2021-02" db="EMBL/GenBank/DDBJ databases">
        <authorList>
            <person name="Nowell W R."/>
        </authorList>
    </citation>
    <scope>NUCLEOTIDE SEQUENCE</scope>
</reference>
<feature type="active site" description="Glycyl thioester intermediate" evidence="3">
    <location>
        <position position="110"/>
    </location>
</feature>
<keyword evidence="10" id="KW-1185">Reference proteome</keyword>
<sequence length="299" mass="34578">MANSNHDSHHRLYNISIINSNQYQHGSLKILKNEFSDLIKDPPEGFIVEPDQKDFFIWHVGIFGAPDTLFSGGYYKAILKFPYDYPYRPPTLKFLSDIWHPNVYPDGNICISILHEPGDDERSGEKACERWSVAQNVRSILLSIISMLNEPNTSSPANIDASIEYRKYKEDPINYPTYKEKLNHLIEKSKTIAKLEGIEIPHTIEEYTKRFDKKLPITSIDDIQNYIVDDDDDDDDDDGQSEDNQSNDNYSQTSRENSRIKLITNSEIKIAIKTMTKHNNNNSSGDYDDLLYRKTKEFI</sequence>
<keyword evidence="2 4" id="KW-0833">Ubl conjugation pathway</keyword>
<evidence type="ECO:0000313" key="8">
    <source>
        <dbReference type="EMBL" id="CAF1024455.1"/>
    </source>
</evidence>
<evidence type="ECO:0000256" key="5">
    <source>
        <dbReference type="SAM" id="MobiDB-lite"/>
    </source>
</evidence>
<dbReference type="AlphaFoldDB" id="A0A813TAM9"/>
<dbReference type="Pfam" id="PF00179">
    <property type="entry name" value="UQ_con"/>
    <property type="match status" value="1"/>
</dbReference>
<evidence type="ECO:0000313" key="9">
    <source>
        <dbReference type="Proteomes" id="UP000663854"/>
    </source>
</evidence>
<accession>A0A813TAM9</accession>
<dbReference type="PANTHER" id="PTHR24067">
    <property type="entry name" value="UBIQUITIN-CONJUGATING ENZYME E2"/>
    <property type="match status" value="1"/>
</dbReference>
<organism evidence="7 9">
    <name type="scientific">Rotaria sordida</name>
    <dbReference type="NCBI Taxonomy" id="392033"/>
    <lineage>
        <taxon>Eukaryota</taxon>
        <taxon>Metazoa</taxon>
        <taxon>Spiralia</taxon>
        <taxon>Gnathifera</taxon>
        <taxon>Rotifera</taxon>
        <taxon>Eurotatoria</taxon>
        <taxon>Bdelloidea</taxon>
        <taxon>Philodinida</taxon>
        <taxon>Philodinidae</taxon>
        <taxon>Rotaria</taxon>
    </lineage>
</organism>
<dbReference type="SMART" id="SM00212">
    <property type="entry name" value="UBCc"/>
    <property type="match status" value="1"/>
</dbReference>
<evidence type="ECO:0000313" key="7">
    <source>
        <dbReference type="EMBL" id="CAF0805685.1"/>
    </source>
</evidence>
<dbReference type="GO" id="GO:0016740">
    <property type="term" value="F:transferase activity"/>
    <property type="evidence" value="ECO:0007669"/>
    <property type="project" value="UniProtKB-KW"/>
</dbReference>
<protein>
    <recommendedName>
        <fullName evidence="6">UBC core domain-containing protein</fullName>
    </recommendedName>
</protein>
<name>A0A813TAM9_9BILA</name>
<gene>
    <name evidence="8" type="ORF">JXQ802_LOCUS15330</name>
    <name evidence="7" type="ORF">PYM288_LOCUS4840</name>
</gene>
<evidence type="ECO:0000256" key="4">
    <source>
        <dbReference type="RuleBase" id="RU362109"/>
    </source>
</evidence>
<evidence type="ECO:0000313" key="10">
    <source>
        <dbReference type="Proteomes" id="UP000663870"/>
    </source>
</evidence>
<dbReference type="PROSITE" id="PS50127">
    <property type="entry name" value="UBC_2"/>
    <property type="match status" value="1"/>
</dbReference>
<dbReference type="Proteomes" id="UP000663870">
    <property type="component" value="Unassembled WGS sequence"/>
</dbReference>
<evidence type="ECO:0000256" key="2">
    <source>
        <dbReference type="ARBA" id="ARBA00022786"/>
    </source>
</evidence>